<comment type="pathway">
    <text evidence="1">Secondary metabolite biosynthesis.</text>
</comment>
<evidence type="ECO:0000256" key="3">
    <source>
        <dbReference type="ARBA" id="ARBA00022603"/>
    </source>
</evidence>
<evidence type="ECO:0000259" key="6">
    <source>
        <dbReference type="Pfam" id="PF08241"/>
    </source>
</evidence>
<dbReference type="Proteomes" id="UP000234585">
    <property type="component" value="Unassembled WGS sequence"/>
</dbReference>
<protein>
    <submittedName>
        <fullName evidence="7">S-adenosyl-L-methionine-dependent methyltransferase</fullName>
    </submittedName>
</protein>
<dbReference type="STRING" id="41067.A0A2I2F5L5"/>
<dbReference type="Gene3D" id="3.40.50.150">
    <property type="entry name" value="Vaccinia Virus protein VP39"/>
    <property type="match status" value="1"/>
</dbReference>
<organism evidence="7 8">
    <name type="scientific">Aspergillus candidus</name>
    <dbReference type="NCBI Taxonomy" id="41067"/>
    <lineage>
        <taxon>Eukaryota</taxon>
        <taxon>Fungi</taxon>
        <taxon>Dikarya</taxon>
        <taxon>Ascomycota</taxon>
        <taxon>Pezizomycotina</taxon>
        <taxon>Eurotiomycetes</taxon>
        <taxon>Eurotiomycetidae</taxon>
        <taxon>Eurotiales</taxon>
        <taxon>Aspergillaceae</taxon>
        <taxon>Aspergillus</taxon>
        <taxon>Aspergillus subgen. Circumdati</taxon>
    </lineage>
</organism>
<evidence type="ECO:0000313" key="7">
    <source>
        <dbReference type="EMBL" id="PLB35927.1"/>
    </source>
</evidence>
<dbReference type="InterPro" id="IPR013216">
    <property type="entry name" value="Methyltransf_11"/>
</dbReference>
<gene>
    <name evidence="7" type="ORF">BDW47DRAFT_133168</name>
</gene>
<keyword evidence="8" id="KW-1185">Reference proteome</keyword>
<dbReference type="CDD" id="cd02440">
    <property type="entry name" value="AdoMet_MTases"/>
    <property type="match status" value="1"/>
</dbReference>
<evidence type="ECO:0000256" key="1">
    <source>
        <dbReference type="ARBA" id="ARBA00005179"/>
    </source>
</evidence>
<dbReference type="PANTHER" id="PTHR44942:SF4">
    <property type="entry name" value="METHYLTRANSFERASE TYPE 11 DOMAIN-CONTAINING PROTEIN"/>
    <property type="match status" value="1"/>
</dbReference>
<evidence type="ECO:0000256" key="2">
    <source>
        <dbReference type="ARBA" id="ARBA00008361"/>
    </source>
</evidence>
<accession>A0A2I2F5L5</accession>
<proteinExistence type="inferred from homology"/>
<evidence type="ECO:0000313" key="8">
    <source>
        <dbReference type="Proteomes" id="UP000234585"/>
    </source>
</evidence>
<keyword evidence="4 7" id="KW-0808">Transferase</keyword>
<dbReference type="InterPro" id="IPR029063">
    <property type="entry name" value="SAM-dependent_MTases_sf"/>
</dbReference>
<feature type="domain" description="Methyltransferase type 11" evidence="6">
    <location>
        <begin position="57"/>
        <end position="155"/>
    </location>
</feature>
<comment type="similarity">
    <text evidence="2">Belongs to the methyltransferase superfamily.</text>
</comment>
<evidence type="ECO:0000256" key="5">
    <source>
        <dbReference type="ARBA" id="ARBA00022691"/>
    </source>
</evidence>
<dbReference type="SUPFAM" id="SSF53335">
    <property type="entry name" value="S-adenosyl-L-methionine-dependent methyltransferases"/>
    <property type="match status" value="1"/>
</dbReference>
<dbReference type="EMBL" id="KZ559156">
    <property type="protein sequence ID" value="PLB35927.1"/>
    <property type="molecule type" value="Genomic_DNA"/>
</dbReference>
<keyword evidence="5" id="KW-0949">S-adenosyl-L-methionine</keyword>
<dbReference type="GO" id="GO:0008757">
    <property type="term" value="F:S-adenosylmethionine-dependent methyltransferase activity"/>
    <property type="evidence" value="ECO:0007669"/>
    <property type="project" value="InterPro"/>
</dbReference>
<dbReference type="Pfam" id="PF08241">
    <property type="entry name" value="Methyltransf_11"/>
    <property type="match status" value="1"/>
</dbReference>
<keyword evidence="3 7" id="KW-0489">Methyltransferase</keyword>
<dbReference type="AlphaFoldDB" id="A0A2I2F5L5"/>
<dbReference type="GeneID" id="36524924"/>
<evidence type="ECO:0000256" key="4">
    <source>
        <dbReference type="ARBA" id="ARBA00022679"/>
    </source>
</evidence>
<sequence length="310" mass="34364">MSQTENTPAQELGFSFKQGVNWSEYLDYRPVYPPSFFERIYSYHAAKPSSSWSVAHDIGAGCGVASSSLAARFPNVIVSDPNDGYVSLARRLLVEQSAAPVGTTFQFLQEGGEKSTVPSASVDVITACECIQWMDTAVAIAEMGRELKAGGTLVLTHYTVPRIVGNERAQRAWKSIWGVYSKRADGPLLDHAVPIINAALESLEFLPSQWEDVKRVHINAQGSFDSYRIDERLAESRSAAWEEQVWIEGDEDWADEQGIQWLKGYLATWVPVVPESDIQDLWDELEAALGGQKARIESPLTMVFATKRSS</sequence>
<dbReference type="PANTHER" id="PTHR44942">
    <property type="entry name" value="METHYLTRANSF_11 DOMAIN-CONTAINING PROTEIN"/>
    <property type="match status" value="1"/>
</dbReference>
<reference evidence="7 8" key="1">
    <citation type="submission" date="2017-12" db="EMBL/GenBank/DDBJ databases">
        <authorList>
            <consortium name="DOE Joint Genome Institute"/>
            <person name="Haridas S."/>
            <person name="Kjaerbolling I."/>
            <person name="Vesth T.C."/>
            <person name="Frisvad J.C."/>
            <person name="Nybo J.L."/>
            <person name="Theobald S."/>
            <person name="Kuo A."/>
            <person name="Bowyer P."/>
            <person name="Matsuda Y."/>
            <person name="Mondo S."/>
            <person name="Lyhne E.K."/>
            <person name="Kogle M.E."/>
            <person name="Clum A."/>
            <person name="Lipzen A."/>
            <person name="Salamov A."/>
            <person name="Ngan C.Y."/>
            <person name="Daum C."/>
            <person name="Chiniquy J."/>
            <person name="Barry K."/>
            <person name="LaButti K."/>
            <person name="Simmons B.A."/>
            <person name="Magnuson J.K."/>
            <person name="Mortensen U.H."/>
            <person name="Larsen T.O."/>
            <person name="Grigoriev I.V."/>
            <person name="Baker S.E."/>
            <person name="Andersen M.R."/>
            <person name="Nordberg H.P."/>
            <person name="Cantor M.N."/>
            <person name="Hua S.X."/>
        </authorList>
    </citation>
    <scope>NUCLEOTIDE SEQUENCE [LARGE SCALE GENOMIC DNA]</scope>
    <source>
        <strain evidence="7 8">CBS 102.13</strain>
    </source>
</reference>
<dbReference type="OrthoDB" id="10004862at2759"/>
<dbReference type="RefSeq" id="XP_024669939.1">
    <property type="nucleotide sequence ID" value="XM_024817764.1"/>
</dbReference>
<dbReference type="GO" id="GO:0032259">
    <property type="term" value="P:methylation"/>
    <property type="evidence" value="ECO:0007669"/>
    <property type="project" value="UniProtKB-KW"/>
</dbReference>
<name>A0A2I2F5L5_ASPCN</name>
<dbReference type="InterPro" id="IPR051052">
    <property type="entry name" value="Diverse_substrate_MTase"/>
</dbReference>